<dbReference type="Proteomes" id="UP001586593">
    <property type="component" value="Unassembled WGS sequence"/>
</dbReference>
<evidence type="ECO:0000256" key="1">
    <source>
        <dbReference type="SAM" id="MobiDB-lite"/>
    </source>
</evidence>
<evidence type="ECO:0000313" key="3">
    <source>
        <dbReference type="Proteomes" id="UP001586593"/>
    </source>
</evidence>
<protein>
    <submittedName>
        <fullName evidence="2">Uncharacterized protein</fullName>
    </submittedName>
</protein>
<proteinExistence type="predicted"/>
<gene>
    <name evidence="2" type="ORF">VTK73DRAFT_2631</name>
</gene>
<evidence type="ECO:0000313" key="2">
    <source>
        <dbReference type="EMBL" id="KAL1844235.1"/>
    </source>
</evidence>
<feature type="compositionally biased region" description="Basic and acidic residues" evidence="1">
    <location>
        <begin position="59"/>
        <end position="68"/>
    </location>
</feature>
<name>A0ABR3VQZ7_9PEZI</name>
<feature type="region of interest" description="Disordered" evidence="1">
    <location>
        <begin position="49"/>
        <end position="68"/>
    </location>
</feature>
<accession>A0ABR3VQZ7</accession>
<sequence>MVTSLAAAVLAEEGVGDHVGDGHGPALVAQQVGVGGDEGLEAVQGLEDQVGGQGAGQRHTGDDGSRLARHDSGCAAAVAVVVVVGWLGRQWGQDLGTTVDMEAEQNGTA</sequence>
<organism evidence="2 3">
    <name type="scientific">Phialemonium thermophilum</name>
    <dbReference type="NCBI Taxonomy" id="223376"/>
    <lineage>
        <taxon>Eukaryota</taxon>
        <taxon>Fungi</taxon>
        <taxon>Dikarya</taxon>
        <taxon>Ascomycota</taxon>
        <taxon>Pezizomycotina</taxon>
        <taxon>Sordariomycetes</taxon>
        <taxon>Sordariomycetidae</taxon>
        <taxon>Cephalothecales</taxon>
        <taxon>Cephalothecaceae</taxon>
        <taxon>Phialemonium</taxon>
    </lineage>
</organism>
<comment type="caution">
    <text evidence="2">The sequence shown here is derived from an EMBL/GenBank/DDBJ whole genome shotgun (WGS) entry which is preliminary data.</text>
</comment>
<reference evidence="2 3" key="1">
    <citation type="journal article" date="2024" name="Commun. Biol.">
        <title>Comparative genomic analysis of thermophilic fungi reveals convergent evolutionary adaptations and gene losses.</title>
        <authorList>
            <person name="Steindorff A.S."/>
            <person name="Aguilar-Pontes M.V."/>
            <person name="Robinson A.J."/>
            <person name="Andreopoulos B."/>
            <person name="LaButti K."/>
            <person name="Kuo A."/>
            <person name="Mondo S."/>
            <person name="Riley R."/>
            <person name="Otillar R."/>
            <person name="Haridas S."/>
            <person name="Lipzen A."/>
            <person name="Grimwood J."/>
            <person name="Schmutz J."/>
            <person name="Clum A."/>
            <person name="Reid I.D."/>
            <person name="Moisan M.C."/>
            <person name="Butler G."/>
            <person name="Nguyen T.T.M."/>
            <person name="Dewar K."/>
            <person name="Conant G."/>
            <person name="Drula E."/>
            <person name="Henrissat B."/>
            <person name="Hansel C."/>
            <person name="Singer S."/>
            <person name="Hutchinson M.I."/>
            <person name="de Vries R.P."/>
            <person name="Natvig D.O."/>
            <person name="Powell A.J."/>
            <person name="Tsang A."/>
            <person name="Grigoriev I.V."/>
        </authorList>
    </citation>
    <scope>NUCLEOTIDE SEQUENCE [LARGE SCALE GENOMIC DNA]</scope>
    <source>
        <strain evidence="2 3">ATCC 24622</strain>
    </source>
</reference>
<dbReference type="EMBL" id="JAZHXJ010001749">
    <property type="protein sequence ID" value="KAL1844235.1"/>
    <property type="molecule type" value="Genomic_DNA"/>
</dbReference>
<keyword evidence="3" id="KW-1185">Reference proteome</keyword>